<evidence type="ECO:0000256" key="7">
    <source>
        <dbReference type="ARBA" id="ARBA00023125"/>
    </source>
</evidence>
<dbReference type="NCBIfam" id="NF004595">
    <property type="entry name" value="PRK05932.1-2"/>
    <property type="match status" value="1"/>
</dbReference>
<gene>
    <name evidence="13" type="ORF">ACFQND_09305</name>
</gene>
<comment type="similarity">
    <text evidence="1 9">Belongs to the sigma-54 factor family.</text>
</comment>
<comment type="caution">
    <text evidence="13">The sequence shown here is derived from an EMBL/GenBank/DDBJ whole genome shotgun (WGS) entry which is preliminary data.</text>
</comment>
<evidence type="ECO:0000259" key="11">
    <source>
        <dbReference type="Pfam" id="PF04552"/>
    </source>
</evidence>
<dbReference type="Pfam" id="PF00309">
    <property type="entry name" value="Sigma54_AID"/>
    <property type="match status" value="1"/>
</dbReference>
<keyword evidence="3 9" id="KW-0808">Transferase</keyword>
<evidence type="ECO:0000256" key="4">
    <source>
        <dbReference type="ARBA" id="ARBA00022695"/>
    </source>
</evidence>
<dbReference type="RefSeq" id="WP_371439090.1">
    <property type="nucleotide sequence ID" value="NZ_JBHSRS010000018.1"/>
</dbReference>
<dbReference type="PROSITE" id="PS00718">
    <property type="entry name" value="SIGMA54_2"/>
    <property type="match status" value="1"/>
</dbReference>
<keyword evidence="4 9" id="KW-0548">Nucleotidyltransferase</keyword>
<dbReference type="PROSITE" id="PS00717">
    <property type="entry name" value="SIGMA54_1"/>
    <property type="match status" value="1"/>
</dbReference>
<dbReference type="PRINTS" id="PR00045">
    <property type="entry name" value="SIGMA54FCT"/>
</dbReference>
<dbReference type="Pfam" id="PF04963">
    <property type="entry name" value="Sigma54_CBD"/>
    <property type="match status" value="1"/>
</dbReference>
<evidence type="ECO:0000256" key="5">
    <source>
        <dbReference type="ARBA" id="ARBA00023015"/>
    </source>
</evidence>
<keyword evidence="7 9" id="KW-0238">DNA-binding</keyword>
<feature type="compositionally biased region" description="Polar residues" evidence="10">
    <location>
        <begin position="90"/>
        <end position="103"/>
    </location>
</feature>
<feature type="domain" description="RNA polymerase sigma factor 54 DNA-binding" evidence="11">
    <location>
        <begin position="357"/>
        <end position="513"/>
    </location>
</feature>
<keyword evidence="5 9" id="KW-0805">Transcription regulation</keyword>
<protein>
    <recommendedName>
        <fullName evidence="9">RNA polymerase sigma-54 factor</fullName>
    </recommendedName>
</protein>
<organism evidence="13 14">
    <name type="scientific">Polaromonas aquatica</name>
    <dbReference type="NCBI Taxonomy" id="332657"/>
    <lineage>
        <taxon>Bacteria</taxon>
        <taxon>Pseudomonadati</taxon>
        <taxon>Pseudomonadota</taxon>
        <taxon>Betaproteobacteria</taxon>
        <taxon>Burkholderiales</taxon>
        <taxon>Comamonadaceae</taxon>
        <taxon>Polaromonas</taxon>
    </lineage>
</organism>
<dbReference type="InterPro" id="IPR000394">
    <property type="entry name" value="RNA_pol_sigma_54"/>
</dbReference>
<dbReference type="Pfam" id="PF04552">
    <property type="entry name" value="Sigma54_DBD"/>
    <property type="match status" value="1"/>
</dbReference>
<sequence>MKQGLSLRVSQHLALTPQLQQSIRLLQLSTLELSQEVEQMLDENPFLEVTEEAAPREEFGLDHTNTPVSQDNQEFESAMESIAGGAHETAATSQNDSETTAEISSEAKLEESWDGDGSVESAPDDSEWGGDALPRKSNSDDSDAEASDLAHGHESLQDHLHRQALGLRLSEDDRAALHFLIESLNDDGYLEDSLASLASGLAGDDLEQAEELEQHFAMALNLLHHMEPAGVGARNLAECLGLQLLDCKDGDETRAAMAMCRQPMELLAKRDVKRLSQLCGFPDTVIKGAIALIGRLDPKPGRRFVNVERNLVVPDVIVVKSGRGFKVTLNGDVMPRLRVHDIYANALKQHKGQNGQALQQRLQEARWFIKNIQQRFDTILRVSTAIVERQKNFFTHGELAMRPLVLREIADELGLHESTISRVTTAKYMSTPFGTFELKYFFGSALGTETGGNASSTAVRALIKQFVTSESSNKPLSDNQISEMLKEQGIECARRTVAKYREALRIAPASLRKSL</sequence>
<comment type="function">
    <text evidence="9">Sigma factors are initiation factors that promote the attachment of RNA polymerase to specific initiation sites and are then released.</text>
</comment>
<keyword evidence="2 9" id="KW-0240">DNA-directed RNA polymerase</keyword>
<name>A0ABW1TVQ8_9BURK</name>
<dbReference type="PANTHER" id="PTHR32248">
    <property type="entry name" value="RNA POLYMERASE SIGMA-54 FACTOR"/>
    <property type="match status" value="1"/>
</dbReference>
<evidence type="ECO:0000256" key="10">
    <source>
        <dbReference type="SAM" id="MobiDB-lite"/>
    </source>
</evidence>
<evidence type="ECO:0000256" key="8">
    <source>
        <dbReference type="ARBA" id="ARBA00023163"/>
    </source>
</evidence>
<dbReference type="Proteomes" id="UP001596270">
    <property type="component" value="Unassembled WGS sequence"/>
</dbReference>
<evidence type="ECO:0000256" key="6">
    <source>
        <dbReference type="ARBA" id="ARBA00023082"/>
    </source>
</evidence>
<dbReference type="NCBIfam" id="NF004598">
    <property type="entry name" value="PRK05932.1-5"/>
    <property type="match status" value="1"/>
</dbReference>
<evidence type="ECO:0000313" key="13">
    <source>
        <dbReference type="EMBL" id="MFC6281425.1"/>
    </source>
</evidence>
<dbReference type="NCBIfam" id="TIGR02395">
    <property type="entry name" value="rpoN_sigma"/>
    <property type="match status" value="1"/>
</dbReference>
<keyword evidence="8 9" id="KW-0804">Transcription</keyword>
<evidence type="ECO:0000256" key="9">
    <source>
        <dbReference type="PIRNR" id="PIRNR000774"/>
    </source>
</evidence>
<dbReference type="PROSITE" id="PS50044">
    <property type="entry name" value="SIGMA54_3"/>
    <property type="match status" value="1"/>
</dbReference>
<dbReference type="PIRSF" id="PIRSF000774">
    <property type="entry name" value="RpoN"/>
    <property type="match status" value="1"/>
</dbReference>
<evidence type="ECO:0000256" key="1">
    <source>
        <dbReference type="ARBA" id="ARBA00008798"/>
    </source>
</evidence>
<reference evidence="14" key="1">
    <citation type="journal article" date="2019" name="Int. J. Syst. Evol. Microbiol.">
        <title>The Global Catalogue of Microorganisms (GCM) 10K type strain sequencing project: providing services to taxonomists for standard genome sequencing and annotation.</title>
        <authorList>
            <consortium name="The Broad Institute Genomics Platform"/>
            <consortium name="The Broad Institute Genome Sequencing Center for Infectious Disease"/>
            <person name="Wu L."/>
            <person name="Ma J."/>
        </authorList>
    </citation>
    <scope>NUCLEOTIDE SEQUENCE [LARGE SCALE GENOMIC DNA]</scope>
    <source>
        <strain evidence="14">CCUG 39402</strain>
    </source>
</reference>
<evidence type="ECO:0000313" key="14">
    <source>
        <dbReference type="Proteomes" id="UP001596270"/>
    </source>
</evidence>
<evidence type="ECO:0000256" key="2">
    <source>
        <dbReference type="ARBA" id="ARBA00022478"/>
    </source>
</evidence>
<evidence type="ECO:0000256" key="3">
    <source>
        <dbReference type="ARBA" id="ARBA00022679"/>
    </source>
</evidence>
<dbReference type="Gene3D" id="1.10.10.1330">
    <property type="entry name" value="RNA polymerase sigma-54 factor, core-binding domain"/>
    <property type="match status" value="1"/>
</dbReference>
<feature type="compositionally biased region" description="Basic and acidic residues" evidence="10">
    <location>
        <begin position="148"/>
        <end position="157"/>
    </location>
</feature>
<evidence type="ECO:0000259" key="12">
    <source>
        <dbReference type="Pfam" id="PF04963"/>
    </source>
</evidence>
<feature type="domain" description="RNA polymerase sigma factor 54 core-binding" evidence="12">
    <location>
        <begin position="149"/>
        <end position="343"/>
    </location>
</feature>
<keyword evidence="14" id="KW-1185">Reference proteome</keyword>
<proteinExistence type="inferred from homology"/>
<dbReference type="PANTHER" id="PTHR32248:SF4">
    <property type="entry name" value="RNA POLYMERASE SIGMA-54 FACTOR"/>
    <property type="match status" value="1"/>
</dbReference>
<feature type="compositionally biased region" description="Polar residues" evidence="10">
    <location>
        <begin position="63"/>
        <end position="72"/>
    </location>
</feature>
<keyword evidence="6 9" id="KW-0731">Sigma factor</keyword>
<dbReference type="InterPro" id="IPR038709">
    <property type="entry name" value="RpoN_core-bd_sf"/>
</dbReference>
<dbReference type="Gene3D" id="1.10.10.60">
    <property type="entry name" value="Homeodomain-like"/>
    <property type="match status" value="1"/>
</dbReference>
<dbReference type="NCBIfam" id="NF009118">
    <property type="entry name" value="PRK12469.1"/>
    <property type="match status" value="1"/>
</dbReference>
<feature type="region of interest" description="Disordered" evidence="10">
    <location>
        <begin position="57"/>
        <end position="157"/>
    </location>
</feature>
<dbReference type="InterPro" id="IPR007046">
    <property type="entry name" value="RNA_pol_sigma_54_core-bd"/>
</dbReference>
<dbReference type="GO" id="GO:0003899">
    <property type="term" value="F:DNA-directed RNA polymerase activity"/>
    <property type="evidence" value="ECO:0007669"/>
    <property type="project" value="UniProtKB-EC"/>
</dbReference>
<dbReference type="InterPro" id="IPR007634">
    <property type="entry name" value="RNA_pol_sigma_54_DNA-bd"/>
</dbReference>
<dbReference type="EMBL" id="JBHSRS010000018">
    <property type="protein sequence ID" value="MFC6281425.1"/>
    <property type="molecule type" value="Genomic_DNA"/>
</dbReference>
<accession>A0ABW1TVQ8</accession>